<name>A0A1M6P7C5_9BACT</name>
<gene>
    <name evidence="1" type="ORF">SAMN05444280_15312</name>
</gene>
<dbReference type="EMBL" id="FQZE01000053">
    <property type="protein sequence ID" value="SHK03808.1"/>
    <property type="molecule type" value="Genomic_DNA"/>
</dbReference>
<dbReference type="Proteomes" id="UP000184050">
    <property type="component" value="Unassembled WGS sequence"/>
</dbReference>
<sequence>MEKTLDLKMSGVMELGSEELKKVDGDGVLARTLGKFVGSLLYQTSIAGEYYYQDGNYMYSPLR</sequence>
<evidence type="ECO:0000313" key="1">
    <source>
        <dbReference type="EMBL" id="SHK03808.1"/>
    </source>
</evidence>
<protein>
    <submittedName>
        <fullName evidence="1">Uncharacterized protein</fullName>
    </submittedName>
</protein>
<dbReference type="AlphaFoldDB" id="A0A1M6P7C5"/>
<organism evidence="1 2">
    <name type="scientific">Tangfeifania diversioriginum</name>
    <dbReference type="NCBI Taxonomy" id="1168035"/>
    <lineage>
        <taxon>Bacteria</taxon>
        <taxon>Pseudomonadati</taxon>
        <taxon>Bacteroidota</taxon>
        <taxon>Bacteroidia</taxon>
        <taxon>Marinilabiliales</taxon>
        <taxon>Prolixibacteraceae</taxon>
        <taxon>Tangfeifania</taxon>
    </lineage>
</organism>
<keyword evidence="2" id="KW-1185">Reference proteome</keyword>
<reference evidence="1 2" key="1">
    <citation type="submission" date="2016-11" db="EMBL/GenBank/DDBJ databases">
        <authorList>
            <person name="Jaros S."/>
            <person name="Januszkiewicz K."/>
            <person name="Wedrychowicz H."/>
        </authorList>
    </citation>
    <scope>NUCLEOTIDE SEQUENCE [LARGE SCALE GENOMIC DNA]</scope>
    <source>
        <strain evidence="1 2">DSM 27063</strain>
    </source>
</reference>
<accession>A0A1M6P7C5</accession>
<dbReference type="RefSeq" id="WP_139279666.1">
    <property type="nucleotide sequence ID" value="NZ_FQZE01000053.1"/>
</dbReference>
<proteinExistence type="predicted"/>
<dbReference type="STRING" id="1168035.SAMN05444280_15312"/>
<evidence type="ECO:0000313" key="2">
    <source>
        <dbReference type="Proteomes" id="UP000184050"/>
    </source>
</evidence>